<evidence type="ECO:0000313" key="2">
    <source>
        <dbReference type="Proteomes" id="UP000593567"/>
    </source>
</evidence>
<dbReference type="Proteomes" id="UP000593567">
    <property type="component" value="Unassembled WGS sequence"/>
</dbReference>
<keyword evidence="2" id="KW-1185">Reference proteome</keyword>
<reference evidence="1" key="1">
    <citation type="submission" date="2020-06" db="EMBL/GenBank/DDBJ databases">
        <title>Draft genome of Bugula neritina, a colonial animal packing powerful symbionts and potential medicines.</title>
        <authorList>
            <person name="Rayko M."/>
        </authorList>
    </citation>
    <scope>NUCLEOTIDE SEQUENCE [LARGE SCALE GENOMIC DNA]</scope>
    <source>
        <strain evidence="1">Kwan_BN1</strain>
    </source>
</reference>
<sequence>MFALMSDNKSLPTNGFAANAAAQGLWNPYLQQQQRERLLNQMNPSLALGFPQGERSATVAGRQYLDMDRATSLHSSSLTGLNGFHTLVY</sequence>
<dbReference type="EMBL" id="VXIV02001002">
    <property type="protein sequence ID" value="KAF6034745.1"/>
    <property type="molecule type" value="Genomic_DNA"/>
</dbReference>
<dbReference type="AlphaFoldDB" id="A0A7J7K960"/>
<gene>
    <name evidence="1" type="ORF">EB796_006942</name>
</gene>
<evidence type="ECO:0000313" key="1">
    <source>
        <dbReference type="EMBL" id="KAF6034745.1"/>
    </source>
</evidence>
<protein>
    <submittedName>
        <fullName evidence="1">Uncharacterized protein</fullName>
    </submittedName>
</protein>
<accession>A0A7J7K960</accession>
<proteinExistence type="predicted"/>
<comment type="caution">
    <text evidence="1">The sequence shown here is derived from an EMBL/GenBank/DDBJ whole genome shotgun (WGS) entry which is preliminary data.</text>
</comment>
<organism evidence="1 2">
    <name type="scientific">Bugula neritina</name>
    <name type="common">Brown bryozoan</name>
    <name type="synonym">Sertularia neritina</name>
    <dbReference type="NCBI Taxonomy" id="10212"/>
    <lineage>
        <taxon>Eukaryota</taxon>
        <taxon>Metazoa</taxon>
        <taxon>Spiralia</taxon>
        <taxon>Lophotrochozoa</taxon>
        <taxon>Bryozoa</taxon>
        <taxon>Gymnolaemata</taxon>
        <taxon>Cheilostomatida</taxon>
        <taxon>Flustrina</taxon>
        <taxon>Buguloidea</taxon>
        <taxon>Bugulidae</taxon>
        <taxon>Bugula</taxon>
    </lineage>
</organism>
<name>A0A7J7K960_BUGNE</name>